<feature type="binding site" evidence="13">
    <location>
        <position position="90"/>
    </location>
    <ligand>
        <name>Mg(2+)</name>
        <dbReference type="ChEBI" id="CHEBI:18420"/>
        <label>2</label>
    </ligand>
</feature>
<dbReference type="PANTHER" id="PTHR20854:SF4">
    <property type="entry name" value="INOSITOL-1-MONOPHOSPHATASE-RELATED"/>
    <property type="match status" value="1"/>
</dbReference>
<evidence type="ECO:0000256" key="2">
    <source>
        <dbReference type="ARBA" id="ARBA00001946"/>
    </source>
</evidence>
<dbReference type="GO" id="GO:0007165">
    <property type="term" value="P:signal transduction"/>
    <property type="evidence" value="ECO:0007669"/>
    <property type="project" value="TreeGrafter"/>
</dbReference>
<dbReference type="EMBL" id="DXAM01000050">
    <property type="protein sequence ID" value="HJA03927.1"/>
    <property type="molecule type" value="Genomic_DNA"/>
</dbReference>
<dbReference type="Pfam" id="PF00459">
    <property type="entry name" value="Inositol_P"/>
    <property type="match status" value="1"/>
</dbReference>
<evidence type="ECO:0000256" key="6">
    <source>
        <dbReference type="ARBA" id="ARBA00021697"/>
    </source>
</evidence>
<comment type="pathway">
    <text evidence="3">Amino-acid biosynthesis; L-histidine biosynthesis; L-histidine from 5-phospho-alpha-D-ribose 1-diphosphate: step 8/9.</text>
</comment>
<dbReference type="GO" id="GO:0008934">
    <property type="term" value="F:inositol monophosphate 1-phosphatase activity"/>
    <property type="evidence" value="ECO:0007669"/>
    <property type="project" value="TreeGrafter"/>
</dbReference>
<comment type="cofactor">
    <cofactor evidence="2 13">
        <name>Mg(2+)</name>
        <dbReference type="ChEBI" id="CHEBI:18420"/>
    </cofactor>
</comment>
<dbReference type="InterPro" id="IPR020583">
    <property type="entry name" value="Inositol_monoP_metal-BS"/>
</dbReference>
<gene>
    <name evidence="14" type="ORF">H9800_03605</name>
</gene>
<reference evidence="14" key="2">
    <citation type="submission" date="2021-04" db="EMBL/GenBank/DDBJ databases">
        <authorList>
            <person name="Gilroy R."/>
        </authorList>
    </citation>
    <scope>NUCLEOTIDE SEQUENCE</scope>
    <source>
        <strain evidence="14">ChiHjej8B7-3636</strain>
    </source>
</reference>
<dbReference type="GO" id="GO:0004401">
    <property type="term" value="F:histidinol-phosphatase activity"/>
    <property type="evidence" value="ECO:0007669"/>
    <property type="project" value="UniProtKB-EC"/>
</dbReference>
<evidence type="ECO:0000313" key="15">
    <source>
        <dbReference type="Proteomes" id="UP000824220"/>
    </source>
</evidence>
<comment type="caution">
    <text evidence="14">The sequence shown here is derived from an EMBL/GenBank/DDBJ whole genome shotgun (WGS) entry which is preliminary data.</text>
</comment>
<comment type="catalytic activity">
    <reaction evidence="1">
        <text>a myo-inositol phosphate + H2O = myo-inositol + phosphate</text>
        <dbReference type="Rhea" id="RHEA:24056"/>
        <dbReference type="ChEBI" id="CHEBI:15377"/>
        <dbReference type="ChEBI" id="CHEBI:17268"/>
        <dbReference type="ChEBI" id="CHEBI:43474"/>
        <dbReference type="ChEBI" id="CHEBI:84139"/>
        <dbReference type="EC" id="3.1.3.25"/>
    </reaction>
</comment>
<dbReference type="InterPro" id="IPR020550">
    <property type="entry name" value="Inositol_monophosphatase_CS"/>
</dbReference>
<feature type="binding site" evidence="13">
    <location>
        <position position="216"/>
    </location>
    <ligand>
        <name>Mg(2+)</name>
        <dbReference type="ChEBI" id="CHEBI:18420"/>
        <label>1</label>
        <note>catalytic</note>
    </ligand>
</feature>
<evidence type="ECO:0000256" key="1">
    <source>
        <dbReference type="ARBA" id="ARBA00001033"/>
    </source>
</evidence>
<evidence type="ECO:0000256" key="11">
    <source>
        <dbReference type="ARBA" id="ARBA00049158"/>
    </source>
</evidence>
<evidence type="ECO:0000256" key="8">
    <source>
        <dbReference type="ARBA" id="ARBA00022801"/>
    </source>
</evidence>
<proteinExistence type="predicted"/>
<dbReference type="GO" id="GO:0006020">
    <property type="term" value="P:inositol metabolic process"/>
    <property type="evidence" value="ECO:0007669"/>
    <property type="project" value="TreeGrafter"/>
</dbReference>
<dbReference type="FunFam" id="3.30.540.10:FF:000003">
    <property type="entry name" value="Inositol-1-monophosphatase"/>
    <property type="match status" value="1"/>
</dbReference>
<dbReference type="PRINTS" id="PR00377">
    <property type="entry name" value="IMPHPHTASES"/>
</dbReference>
<dbReference type="InterPro" id="IPR000760">
    <property type="entry name" value="Inositol_monophosphatase-like"/>
</dbReference>
<evidence type="ECO:0000256" key="7">
    <source>
        <dbReference type="ARBA" id="ARBA00022723"/>
    </source>
</evidence>
<evidence type="ECO:0000256" key="4">
    <source>
        <dbReference type="ARBA" id="ARBA00013085"/>
    </source>
</evidence>
<organism evidence="14 15">
    <name type="scientific">Candidatus Microbacterium stercoravium</name>
    <dbReference type="NCBI Taxonomy" id="2838697"/>
    <lineage>
        <taxon>Bacteria</taxon>
        <taxon>Bacillati</taxon>
        <taxon>Actinomycetota</taxon>
        <taxon>Actinomycetes</taxon>
        <taxon>Micrococcales</taxon>
        <taxon>Microbacteriaceae</taxon>
        <taxon>Microbacterium</taxon>
    </lineage>
</organism>
<keyword evidence="7 13" id="KW-0479">Metal-binding</keyword>
<dbReference type="PROSITE" id="PS00630">
    <property type="entry name" value="IMP_2"/>
    <property type="match status" value="1"/>
</dbReference>
<protein>
    <recommendedName>
        <fullName evidence="6">Histidinol-phosphatase</fullName>
        <ecNumber evidence="4">3.1.3.15</ecNumber>
        <ecNumber evidence="5">3.1.3.25</ecNumber>
    </recommendedName>
    <alternativeName>
        <fullName evidence="10">Histidinol-phosphate phosphatase</fullName>
    </alternativeName>
</protein>
<sequence length="265" mass="28422">MVSAASLADDLSLALRLADAADAESMKRFDRADLSVSLKADRSHVTEADLAAESAIRALIENERPDDAIFGEEYGSTRPAARRWILDPIDGTANFLRGVPAWGTMIALEVDGTIALGVVSMPALGRRWWAGTGLGAWTNGAAEPRRIAVSGVPTLDEASLSFQSIAQWRDAGHLDDLLRLQARVWRDRAYGDVWAYMLLAEGRLDIVGEFDVKEYDIAAAAAIVREAGGRFTSLEGSERLDTLSAVATNGALHDAVLGVLTEAAE</sequence>
<comment type="function">
    <text evidence="12">Catalyzes the dephosphorylation of histidinol-phosphate to histidinol, the direct precursor of histidine.</text>
</comment>
<evidence type="ECO:0000256" key="12">
    <source>
        <dbReference type="ARBA" id="ARBA00053547"/>
    </source>
</evidence>
<dbReference type="Proteomes" id="UP000824220">
    <property type="component" value="Unassembled WGS sequence"/>
</dbReference>
<dbReference type="AlphaFoldDB" id="A0A9D2H4T4"/>
<evidence type="ECO:0000256" key="9">
    <source>
        <dbReference type="ARBA" id="ARBA00022842"/>
    </source>
</evidence>
<name>A0A9D2H4T4_9MICO</name>
<evidence type="ECO:0000313" key="14">
    <source>
        <dbReference type="EMBL" id="HJA03927.1"/>
    </source>
</evidence>
<dbReference type="EC" id="3.1.3.15" evidence="4"/>
<evidence type="ECO:0000256" key="5">
    <source>
        <dbReference type="ARBA" id="ARBA00013106"/>
    </source>
</evidence>
<dbReference type="Gene3D" id="3.40.190.80">
    <property type="match status" value="1"/>
</dbReference>
<accession>A0A9D2H4T4</accession>
<evidence type="ECO:0000256" key="10">
    <source>
        <dbReference type="ARBA" id="ARBA00033209"/>
    </source>
</evidence>
<dbReference type="PROSITE" id="PS00629">
    <property type="entry name" value="IMP_1"/>
    <property type="match status" value="1"/>
</dbReference>
<feature type="binding site" evidence="13">
    <location>
        <position position="89"/>
    </location>
    <ligand>
        <name>Mg(2+)</name>
        <dbReference type="ChEBI" id="CHEBI:18420"/>
        <label>1</label>
        <note>catalytic</note>
    </ligand>
</feature>
<reference evidence="14" key="1">
    <citation type="journal article" date="2021" name="PeerJ">
        <title>Extensive microbial diversity within the chicken gut microbiome revealed by metagenomics and culture.</title>
        <authorList>
            <person name="Gilroy R."/>
            <person name="Ravi A."/>
            <person name="Getino M."/>
            <person name="Pursley I."/>
            <person name="Horton D.L."/>
            <person name="Alikhan N.F."/>
            <person name="Baker D."/>
            <person name="Gharbi K."/>
            <person name="Hall N."/>
            <person name="Watson M."/>
            <person name="Adriaenssens E.M."/>
            <person name="Foster-Nyarko E."/>
            <person name="Jarju S."/>
            <person name="Secka A."/>
            <person name="Antonio M."/>
            <person name="Oren A."/>
            <person name="Chaudhuri R.R."/>
            <person name="La Ragione R."/>
            <person name="Hildebrand F."/>
            <person name="Pallen M.J."/>
        </authorList>
    </citation>
    <scope>NUCLEOTIDE SEQUENCE</scope>
    <source>
        <strain evidence="14">ChiHjej8B7-3636</strain>
    </source>
</reference>
<dbReference type="PANTHER" id="PTHR20854">
    <property type="entry name" value="INOSITOL MONOPHOSPHATASE"/>
    <property type="match status" value="1"/>
</dbReference>
<feature type="binding site" evidence="13">
    <location>
        <position position="72"/>
    </location>
    <ligand>
        <name>Mg(2+)</name>
        <dbReference type="ChEBI" id="CHEBI:18420"/>
        <label>1</label>
        <note>catalytic</note>
    </ligand>
</feature>
<dbReference type="EC" id="3.1.3.25" evidence="5"/>
<dbReference type="Gene3D" id="3.30.540.10">
    <property type="entry name" value="Fructose-1,6-Bisphosphatase, subunit A, domain 1"/>
    <property type="match status" value="1"/>
</dbReference>
<evidence type="ECO:0000256" key="13">
    <source>
        <dbReference type="PIRSR" id="PIRSR600760-2"/>
    </source>
</evidence>
<dbReference type="GO" id="GO:0046854">
    <property type="term" value="P:phosphatidylinositol phosphate biosynthetic process"/>
    <property type="evidence" value="ECO:0007669"/>
    <property type="project" value="InterPro"/>
</dbReference>
<dbReference type="GO" id="GO:0046872">
    <property type="term" value="F:metal ion binding"/>
    <property type="evidence" value="ECO:0007669"/>
    <property type="project" value="UniProtKB-KW"/>
</dbReference>
<dbReference type="SUPFAM" id="SSF56655">
    <property type="entry name" value="Carbohydrate phosphatase"/>
    <property type="match status" value="1"/>
</dbReference>
<evidence type="ECO:0000256" key="3">
    <source>
        <dbReference type="ARBA" id="ARBA00004970"/>
    </source>
</evidence>
<feature type="binding site" evidence="13">
    <location>
        <position position="87"/>
    </location>
    <ligand>
        <name>Mg(2+)</name>
        <dbReference type="ChEBI" id="CHEBI:18420"/>
        <label>1</label>
        <note>catalytic</note>
    </ligand>
</feature>
<keyword evidence="8" id="KW-0378">Hydrolase</keyword>
<keyword evidence="9 13" id="KW-0460">Magnesium</keyword>
<comment type="catalytic activity">
    <reaction evidence="11">
        <text>L-histidinol phosphate + H2O = L-histidinol + phosphate</text>
        <dbReference type="Rhea" id="RHEA:14465"/>
        <dbReference type="ChEBI" id="CHEBI:15377"/>
        <dbReference type="ChEBI" id="CHEBI:43474"/>
        <dbReference type="ChEBI" id="CHEBI:57699"/>
        <dbReference type="ChEBI" id="CHEBI:57980"/>
        <dbReference type="EC" id="3.1.3.15"/>
    </reaction>
</comment>